<dbReference type="Gene3D" id="3.60.10.10">
    <property type="entry name" value="Endonuclease/exonuclease/phosphatase"/>
    <property type="match status" value="1"/>
</dbReference>
<dbReference type="Proteomes" id="UP000830375">
    <property type="component" value="Unassembled WGS sequence"/>
</dbReference>
<proteinExistence type="predicted"/>
<reference evidence="3 4" key="1">
    <citation type="submission" date="2022-01" db="EMBL/GenBank/DDBJ databases">
        <title>A high-quality chromosome-level genome assembly of rohu carp, Labeo rohita.</title>
        <authorList>
            <person name="Arick M.A. II"/>
            <person name="Hsu C.-Y."/>
            <person name="Magbanua Z."/>
            <person name="Pechanova O."/>
            <person name="Grover C."/>
            <person name="Miller E."/>
            <person name="Thrash A."/>
            <person name="Ezzel L."/>
            <person name="Alam S."/>
            <person name="Benzie J."/>
            <person name="Hamilton M."/>
            <person name="Karsi A."/>
            <person name="Lawrence M.L."/>
            <person name="Peterson D.G."/>
        </authorList>
    </citation>
    <scope>NUCLEOTIDE SEQUENCE [LARGE SCALE GENOMIC DNA]</scope>
    <source>
        <strain evidence="4">BAU-BD-2019</strain>
        <tissue evidence="3">Blood</tissue>
    </source>
</reference>
<protein>
    <submittedName>
        <fullName evidence="3">RNA-directed DNA polymerase from transposon BS</fullName>
    </submittedName>
</protein>
<sequence>MTGPEMEEGDGRGRDKEKGGIGKQGNIMWLMECKVMKEAVQIKKVRMGQKVSYAEAVKMVRNQDTGSRSGSIVEDEGKQIQDNQGKMMQVNVRKLVTFIAGVINGTAEIKSKTERIQLIVMAAERHLDETWLRPNLDFVIRGYVAVRRDRDEGSAGGCATFIKQGLPYRILGLGKELEYVVVEVPLWGGKKLDRNGQVIEELLDLKGLVCLNDGRGTRFDVVSGNESVLDLTITSNDIARLCDWEIWKDSMVGSDHFPILCSIQMRREKQFEEGGGRWVFGKANWVKFNELCEERLEGEINEMDIDREYSSFQEVIKGVADETIPKSSGKRGRKSVPWWTGECRRVIKDRNRTFRLLRRTHNFEHLIQYKRAQALVKKTIRQAKRSYWRHFCSSIGSMTPVGDVWGMIKRMGGERTEREYPVLMNGEEKAVKDKEKAELIAKAFVAIHSSDNLEGEWKEGREKTVREYPGVLEKRGEVDDAISAPFSMAEMKRAINRAGMTSPGGDDICYIMLKFMGEKALGRLIRLYNRMRRKGSFLRGGKKQL</sequence>
<evidence type="ECO:0000313" key="3">
    <source>
        <dbReference type="EMBL" id="KAI2660328.1"/>
    </source>
</evidence>
<dbReference type="GO" id="GO:0003964">
    <property type="term" value="F:RNA-directed DNA polymerase activity"/>
    <property type="evidence" value="ECO:0007669"/>
    <property type="project" value="UniProtKB-KW"/>
</dbReference>
<dbReference type="Pfam" id="PF14529">
    <property type="entry name" value="Exo_endo_phos_2"/>
    <property type="match status" value="1"/>
</dbReference>
<dbReference type="SUPFAM" id="SSF56219">
    <property type="entry name" value="DNase I-like"/>
    <property type="match status" value="1"/>
</dbReference>
<keyword evidence="4" id="KW-1185">Reference proteome</keyword>
<organism evidence="3 4">
    <name type="scientific">Labeo rohita</name>
    <name type="common">Indian major carp</name>
    <name type="synonym">Cyprinus rohita</name>
    <dbReference type="NCBI Taxonomy" id="84645"/>
    <lineage>
        <taxon>Eukaryota</taxon>
        <taxon>Metazoa</taxon>
        <taxon>Chordata</taxon>
        <taxon>Craniata</taxon>
        <taxon>Vertebrata</taxon>
        <taxon>Euteleostomi</taxon>
        <taxon>Actinopterygii</taxon>
        <taxon>Neopterygii</taxon>
        <taxon>Teleostei</taxon>
        <taxon>Ostariophysi</taxon>
        <taxon>Cypriniformes</taxon>
        <taxon>Cyprinidae</taxon>
        <taxon>Labeoninae</taxon>
        <taxon>Labeonini</taxon>
        <taxon>Labeo</taxon>
    </lineage>
</organism>
<feature type="region of interest" description="Disordered" evidence="1">
    <location>
        <begin position="1"/>
        <end position="21"/>
    </location>
</feature>
<gene>
    <name evidence="3" type="ORF">H4Q32_007864</name>
</gene>
<comment type="caution">
    <text evidence="3">The sequence shown here is derived from an EMBL/GenBank/DDBJ whole genome shotgun (WGS) entry which is preliminary data.</text>
</comment>
<dbReference type="EMBL" id="JACTAM010000009">
    <property type="protein sequence ID" value="KAI2660328.1"/>
    <property type="molecule type" value="Genomic_DNA"/>
</dbReference>
<name>A0ABQ8MEQ3_LABRO</name>
<dbReference type="PANTHER" id="PTHR36688">
    <property type="entry name" value="ENDO/EXONUCLEASE/PHOSPHATASE DOMAIN-CONTAINING PROTEIN"/>
    <property type="match status" value="1"/>
</dbReference>
<accession>A0ABQ8MEQ3</accession>
<feature type="compositionally biased region" description="Basic and acidic residues" evidence="1">
    <location>
        <begin position="9"/>
        <end position="20"/>
    </location>
</feature>
<dbReference type="InterPro" id="IPR052560">
    <property type="entry name" value="RdDP_mobile_element"/>
</dbReference>
<evidence type="ECO:0000256" key="1">
    <source>
        <dbReference type="SAM" id="MobiDB-lite"/>
    </source>
</evidence>
<dbReference type="PANTHER" id="PTHR36688:SF2">
    <property type="entry name" value="ENDONUCLEASE_EXONUCLEASE_PHOSPHATASE DOMAIN-CONTAINING PROTEIN"/>
    <property type="match status" value="1"/>
</dbReference>
<keyword evidence="3" id="KW-0548">Nucleotidyltransferase</keyword>
<evidence type="ECO:0000259" key="2">
    <source>
        <dbReference type="Pfam" id="PF14529"/>
    </source>
</evidence>
<dbReference type="InterPro" id="IPR036691">
    <property type="entry name" value="Endo/exonu/phosph_ase_sf"/>
</dbReference>
<keyword evidence="3" id="KW-0808">Transferase</keyword>
<dbReference type="InterPro" id="IPR005135">
    <property type="entry name" value="Endo/exonuclease/phosphatase"/>
</dbReference>
<feature type="domain" description="Endonuclease/exonuclease/phosphatase" evidence="2">
    <location>
        <begin position="185"/>
        <end position="259"/>
    </location>
</feature>
<keyword evidence="3" id="KW-0695">RNA-directed DNA polymerase</keyword>
<evidence type="ECO:0000313" key="4">
    <source>
        <dbReference type="Proteomes" id="UP000830375"/>
    </source>
</evidence>